<dbReference type="EMBL" id="JBBWRZ010000008">
    <property type="protein sequence ID" value="KAK8230858.1"/>
    <property type="molecule type" value="Genomic_DNA"/>
</dbReference>
<dbReference type="CDD" id="cd18186">
    <property type="entry name" value="BTB_POZ_ZBTB_KLHL-like"/>
    <property type="match status" value="1"/>
</dbReference>
<dbReference type="Gene3D" id="3.30.710.10">
    <property type="entry name" value="Potassium Channel Kv1.1, Chain A"/>
    <property type="match status" value="1"/>
</dbReference>
<dbReference type="SMART" id="SM00225">
    <property type="entry name" value="BTB"/>
    <property type="match status" value="1"/>
</dbReference>
<name>A0ABR1YK04_9PEZI</name>
<dbReference type="InterPro" id="IPR000210">
    <property type="entry name" value="BTB/POZ_dom"/>
</dbReference>
<feature type="region of interest" description="Disordered" evidence="1">
    <location>
        <begin position="26"/>
        <end position="45"/>
    </location>
</feature>
<evidence type="ECO:0000313" key="3">
    <source>
        <dbReference type="EMBL" id="KAK8230858.1"/>
    </source>
</evidence>
<protein>
    <submittedName>
        <fullName evidence="3">BTB/POZ protein</fullName>
    </submittedName>
</protein>
<dbReference type="PANTHER" id="PTHR47843:SF5">
    <property type="entry name" value="BTB_POZ DOMAIN PROTEIN"/>
    <property type="match status" value="1"/>
</dbReference>
<dbReference type="InterPro" id="IPR011333">
    <property type="entry name" value="SKP1/BTB/POZ_sf"/>
</dbReference>
<evidence type="ECO:0000256" key="1">
    <source>
        <dbReference type="SAM" id="MobiDB-lite"/>
    </source>
</evidence>
<dbReference type="Proteomes" id="UP001492380">
    <property type="component" value="Unassembled WGS sequence"/>
</dbReference>
<dbReference type="SUPFAM" id="SSF54695">
    <property type="entry name" value="POZ domain"/>
    <property type="match status" value="1"/>
</dbReference>
<feature type="domain" description="BTB" evidence="2">
    <location>
        <begin position="76"/>
        <end position="145"/>
    </location>
</feature>
<sequence>MMRREQPPPSENPILRLIMRNRRLQHATPPVHSQHQRKLTSASSLTSEEMNALVSSIGDRCFRERVGGLLETGQYSDAMIECEGNIFRVHKAIICPQSDFFAHAFDSNSGFKEAKTSTIQLHEIHPDTVRAIVEYLYHGKYVEPDSKDEQLTLVVNVYSAAEMYQLVALKEYALQKLKARVRDVFTLETFPAAVKTIYESTVEQDRGLRDAIIDAAVSKIDDITTRTDSKFNDTLKEVASFGRDIILGLQNHRQQGSGKSMLRCPSADCSEMNEMCERFESLTWYPCRWCFREYLGEHWMGTCRCFSDQPGAVDCDDY</sequence>
<organism evidence="3 4">
    <name type="scientific">Phyllosticta capitalensis</name>
    <dbReference type="NCBI Taxonomy" id="121624"/>
    <lineage>
        <taxon>Eukaryota</taxon>
        <taxon>Fungi</taxon>
        <taxon>Dikarya</taxon>
        <taxon>Ascomycota</taxon>
        <taxon>Pezizomycotina</taxon>
        <taxon>Dothideomycetes</taxon>
        <taxon>Dothideomycetes incertae sedis</taxon>
        <taxon>Botryosphaeriales</taxon>
        <taxon>Phyllostictaceae</taxon>
        <taxon>Phyllosticta</taxon>
    </lineage>
</organism>
<gene>
    <name evidence="3" type="ORF">HDK90DRAFT_527077</name>
</gene>
<comment type="caution">
    <text evidence="3">The sequence shown here is derived from an EMBL/GenBank/DDBJ whole genome shotgun (WGS) entry which is preliminary data.</text>
</comment>
<reference evidence="3 4" key="1">
    <citation type="submission" date="2024-04" db="EMBL/GenBank/DDBJ databases">
        <title>Phyllosticta paracitricarpa is synonymous to the EU quarantine fungus P. citricarpa based on phylogenomic analyses.</title>
        <authorList>
            <consortium name="Lawrence Berkeley National Laboratory"/>
            <person name="Van Ingen-Buijs V.A."/>
            <person name="Van Westerhoven A.C."/>
            <person name="Haridas S."/>
            <person name="Skiadas P."/>
            <person name="Martin F."/>
            <person name="Groenewald J.Z."/>
            <person name="Crous P.W."/>
            <person name="Seidl M.F."/>
        </authorList>
    </citation>
    <scope>NUCLEOTIDE SEQUENCE [LARGE SCALE GENOMIC DNA]</scope>
    <source>
        <strain evidence="3 4">CBS 123374</strain>
    </source>
</reference>
<dbReference type="PROSITE" id="PS50097">
    <property type="entry name" value="BTB"/>
    <property type="match status" value="1"/>
</dbReference>
<dbReference type="PANTHER" id="PTHR47843">
    <property type="entry name" value="BTB DOMAIN-CONTAINING PROTEIN-RELATED"/>
    <property type="match status" value="1"/>
</dbReference>
<evidence type="ECO:0000313" key="4">
    <source>
        <dbReference type="Proteomes" id="UP001492380"/>
    </source>
</evidence>
<keyword evidence="4" id="KW-1185">Reference proteome</keyword>
<evidence type="ECO:0000259" key="2">
    <source>
        <dbReference type="PROSITE" id="PS50097"/>
    </source>
</evidence>
<dbReference type="Pfam" id="PF00651">
    <property type="entry name" value="BTB"/>
    <property type="match status" value="1"/>
</dbReference>
<proteinExistence type="predicted"/>
<accession>A0ABR1YK04</accession>